<dbReference type="EMBL" id="JAUJYO010000003">
    <property type="protein sequence ID" value="KAK1321629.1"/>
    <property type="molecule type" value="Genomic_DNA"/>
</dbReference>
<comment type="caution">
    <text evidence="3">The sequence shown here is derived from an EMBL/GenBank/DDBJ whole genome shotgun (WGS) entry which is preliminary data.</text>
</comment>
<feature type="region of interest" description="Disordered" evidence="1">
    <location>
        <begin position="53"/>
        <end position="87"/>
    </location>
</feature>
<keyword evidence="4" id="KW-1185">Reference proteome</keyword>
<protein>
    <submittedName>
        <fullName evidence="3">Uncharacterized protein</fullName>
    </submittedName>
</protein>
<keyword evidence="2" id="KW-0732">Signal</keyword>
<proteinExistence type="predicted"/>
<organism evidence="3 4">
    <name type="scientific">Acorus calamus</name>
    <name type="common">Sweet flag</name>
    <dbReference type="NCBI Taxonomy" id="4465"/>
    <lineage>
        <taxon>Eukaryota</taxon>
        <taxon>Viridiplantae</taxon>
        <taxon>Streptophyta</taxon>
        <taxon>Embryophyta</taxon>
        <taxon>Tracheophyta</taxon>
        <taxon>Spermatophyta</taxon>
        <taxon>Magnoliopsida</taxon>
        <taxon>Liliopsida</taxon>
        <taxon>Acoraceae</taxon>
        <taxon>Acorus</taxon>
    </lineage>
</organism>
<reference evidence="3" key="2">
    <citation type="submission" date="2023-06" db="EMBL/GenBank/DDBJ databases">
        <authorList>
            <person name="Ma L."/>
            <person name="Liu K.-W."/>
            <person name="Li Z."/>
            <person name="Hsiao Y.-Y."/>
            <person name="Qi Y."/>
            <person name="Fu T."/>
            <person name="Tang G."/>
            <person name="Zhang D."/>
            <person name="Sun W.-H."/>
            <person name="Liu D.-K."/>
            <person name="Li Y."/>
            <person name="Chen G.-Z."/>
            <person name="Liu X.-D."/>
            <person name="Liao X.-Y."/>
            <person name="Jiang Y.-T."/>
            <person name="Yu X."/>
            <person name="Hao Y."/>
            <person name="Huang J."/>
            <person name="Zhao X.-W."/>
            <person name="Ke S."/>
            <person name="Chen Y.-Y."/>
            <person name="Wu W.-L."/>
            <person name="Hsu J.-L."/>
            <person name="Lin Y.-F."/>
            <person name="Huang M.-D."/>
            <person name="Li C.-Y."/>
            <person name="Huang L."/>
            <person name="Wang Z.-W."/>
            <person name="Zhao X."/>
            <person name="Zhong W.-Y."/>
            <person name="Peng D.-H."/>
            <person name="Ahmad S."/>
            <person name="Lan S."/>
            <person name="Zhang J.-S."/>
            <person name="Tsai W.-C."/>
            <person name="Van De Peer Y."/>
            <person name="Liu Z.-J."/>
        </authorList>
    </citation>
    <scope>NUCLEOTIDE SEQUENCE</scope>
    <source>
        <strain evidence="3">CP</strain>
        <tissue evidence="3">Leaves</tissue>
    </source>
</reference>
<evidence type="ECO:0000313" key="4">
    <source>
        <dbReference type="Proteomes" id="UP001180020"/>
    </source>
</evidence>
<evidence type="ECO:0000256" key="2">
    <source>
        <dbReference type="SAM" id="SignalP"/>
    </source>
</evidence>
<reference evidence="3" key="1">
    <citation type="journal article" date="2023" name="Nat. Commun.">
        <title>Diploid and tetraploid genomes of Acorus and the evolution of monocots.</title>
        <authorList>
            <person name="Ma L."/>
            <person name="Liu K.W."/>
            <person name="Li Z."/>
            <person name="Hsiao Y.Y."/>
            <person name="Qi Y."/>
            <person name="Fu T."/>
            <person name="Tang G.D."/>
            <person name="Zhang D."/>
            <person name="Sun W.H."/>
            <person name="Liu D.K."/>
            <person name="Li Y."/>
            <person name="Chen G.Z."/>
            <person name="Liu X.D."/>
            <person name="Liao X.Y."/>
            <person name="Jiang Y.T."/>
            <person name="Yu X."/>
            <person name="Hao Y."/>
            <person name="Huang J."/>
            <person name="Zhao X.W."/>
            <person name="Ke S."/>
            <person name="Chen Y.Y."/>
            <person name="Wu W.L."/>
            <person name="Hsu J.L."/>
            <person name="Lin Y.F."/>
            <person name="Huang M.D."/>
            <person name="Li C.Y."/>
            <person name="Huang L."/>
            <person name="Wang Z.W."/>
            <person name="Zhao X."/>
            <person name="Zhong W.Y."/>
            <person name="Peng D.H."/>
            <person name="Ahmad S."/>
            <person name="Lan S."/>
            <person name="Zhang J.S."/>
            <person name="Tsai W.C."/>
            <person name="Van de Peer Y."/>
            <person name="Liu Z.J."/>
        </authorList>
    </citation>
    <scope>NUCLEOTIDE SEQUENCE</scope>
    <source>
        <strain evidence="3">CP</strain>
    </source>
</reference>
<gene>
    <name evidence="3" type="ORF">QJS10_CPA03g00571</name>
</gene>
<sequence>MAQHKALVFSFIFVLLISAHTIQARKLLGDDGKGVQPQSLEGSLLFMNVLPRGSLSPPSSPSRRGHRMEIRSVDRILRSVPSPGDGH</sequence>
<accession>A0AAV9F8X2</accession>
<feature type="compositionally biased region" description="Basic and acidic residues" evidence="1">
    <location>
        <begin position="67"/>
        <end position="77"/>
    </location>
</feature>
<dbReference type="Proteomes" id="UP001180020">
    <property type="component" value="Unassembled WGS sequence"/>
</dbReference>
<feature type="signal peptide" evidence="2">
    <location>
        <begin position="1"/>
        <end position="24"/>
    </location>
</feature>
<evidence type="ECO:0000256" key="1">
    <source>
        <dbReference type="SAM" id="MobiDB-lite"/>
    </source>
</evidence>
<evidence type="ECO:0000313" key="3">
    <source>
        <dbReference type="EMBL" id="KAK1321629.1"/>
    </source>
</evidence>
<name>A0AAV9F8X2_ACOCL</name>
<dbReference type="AlphaFoldDB" id="A0AAV9F8X2"/>
<feature type="chain" id="PRO_5044001319" evidence="2">
    <location>
        <begin position="25"/>
        <end position="87"/>
    </location>
</feature>